<accession>A0A2D1QEV4</accession>
<evidence type="ECO:0000313" key="2">
    <source>
        <dbReference type="Proteomes" id="UP000222916"/>
    </source>
</evidence>
<gene>
    <name evidence="1" type="ORF">Asalp_17340</name>
</gene>
<dbReference type="Proteomes" id="UP000222916">
    <property type="component" value="Chromosome"/>
</dbReference>
<dbReference type="AlphaFoldDB" id="A0A2D1QEV4"/>
<name>A0A2D1QEV4_AERSA</name>
<dbReference type="EMBL" id="CP022426">
    <property type="protein sequence ID" value="ATP08939.1"/>
    <property type="molecule type" value="Genomic_DNA"/>
</dbReference>
<reference evidence="2" key="1">
    <citation type="journal article" date="2018" name="BMC Genomics">
        <title>The complete and fully assembled genome sequence of Aeromonas salmonicida subsp. pectinolytica and its comparative analysis with other Aeromonas species: investigation of the mobilome in environmental and pathogenic strains.</title>
        <authorList>
            <person name="Pfeiffer F."/>
            <person name="Zamora-Lagos M.A."/>
            <person name="Blettinger M."/>
            <person name="Yeroslaviz A."/>
            <person name="Dahl A."/>
            <person name="Gruber S."/>
            <person name="Habermann B.H."/>
        </authorList>
    </citation>
    <scope>NUCLEOTIDE SEQUENCE [LARGE SCALE GENOMIC DNA]</scope>
    <source>
        <strain evidence="2">34mel</strain>
    </source>
</reference>
<proteinExistence type="predicted"/>
<organism evidence="1 2">
    <name type="scientific">Aeromonas salmonicida subsp. pectinolytica 34mel</name>
    <dbReference type="NCBI Taxonomy" id="1324960"/>
    <lineage>
        <taxon>Bacteria</taxon>
        <taxon>Pseudomonadati</taxon>
        <taxon>Pseudomonadota</taxon>
        <taxon>Gammaproteobacteria</taxon>
        <taxon>Aeromonadales</taxon>
        <taxon>Aeromonadaceae</taxon>
        <taxon>Aeromonas</taxon>
    </lineage>
</organism>
<evidence type="ECO:0000313" key="1">
    <source>
        <dbReference type="EMBL" id="ATP08939.1"/>
    </source>
</evidence>
<protein>
    <submittedName>
        <fullName evidence="1">Uncharacterized protein</fullName>
    </submittedName>
</protein>
<sequence>MRMAVAAACEPRRWPECKVRAGRGALFGHEKIEVCRSDGCGESAGDSRFHTSGIMWSSILLLAEAKGGRPGFGRI</sequence>